<dbReference type="PANTHER" id="PTHR13767:SF2">
    <property type="entry name" value="PSEUDOURIDYLATE SYNTHASE TRUB1"/>
    <property type="match status" value="1"/>
</dbReference>
<sequence>MARKRRGRPVHGWLVIDKPTGMTSTQVVGRVRRALDAQKAGHGGTLDPLATGLLPIALGEATKTVSYVMDGAKAYRVTARFGIATDSDDAEGAPVEEHPHRPDDAAIRAALPAFLGTIDQVPPVYSAIKVDGQRAYDLARRDAAVDLTPRPVRVDAFDLVARPDPDHASFTIACGKGTYVRALVRDLARALGTVAHVTALRRTRCGPFTEATAISLEMLDQVGHSPAAFEHLLSVEAALDDIPALSVADNDARRLSSGQSVSLSTVLPGGAMGAEISPPPPEGSTVSVLCSGRLVALARRAGGEIRPIRVINL</sequence>
<dbReference type="SUPFAM" id="SSF55120">
    <property type="entry name" value="Pseudouridine synthase"/>
    <property type="match status" value="1"/>
</dbReference>
<dbReference type="GO" id="GO:1990481">
    <property type="term" value="P:mRNA pseudouridine synthesis"/>
    <property type="evidence" value="ECO:0007669"/>
    <property type="project" value="TreeGrafter"/>
</dbReference>
<name>A0A1G8BZ07_9PROT</name>
<dbReference type="InterPro" id="IPR014780">
    <property type="entry name" value="tRNA_psdUridine_synth_TruB"/>
</dbReference>
<dbReference type="EMBL" id="FNCV01000006">
    <property type="protein sequence ID" value="SDH38451.1"/>
    <property type="molecule type" value="Genomic_DNA"/>
</dbReference>
<evidence type="ECO:0000256" key="3">
    <source>
        <dbReference type="ARBA" id="ARBA00022694"/>
    </source>
</evidence>
<dbReference type="RefSeq" id="WP_092619584.1">
    <property type="nucleotide sequence ID" value="NZ_FNCV01000006.1"/>
</dbReference>
<comment type="catalytic activity">
    <reaction evidence="1 5">
        <text>uridine(55) in tRNA = pseudouridine(55) in tRNA</text>
        <dbReference type="Rhea" id="RHEA:42532"/>
        <dbReference type="Rhea" id="RHEA-COMP:10101"/>
        <dbReference type="Rhea" id="RHEA-COMP:10102"/>
        <dbReference type="ChEBI" id="CHEBI:65314"/>
        <dbReference type="ChEBI" id="CHEBI:65315"/>
        <dbReference type="EC" id="5.4.99.25"/>
    </reaction>
</comment>
<gene>
    <name evidence="5" type="primary">truB</name>
    <name evidence="8" type="ORF">SAMN05421742_106159</name>
</gene>
<evidence type="ECO:0000313" key="8">
    <source>
        <dbReference type="EMBL" id="SDH38451.1"/>
    </source>
</evidence>
<dbReference type="InterPro" id="IPR032819">
    <property type="entry name" value="TruB_C"/>
</dbReference>
<dbReference type="Pfam" id="PF01509">
    <property type="entry name" value="TruB_N"/>
    <property type="match status" value="1"/>
</dbReference>
<evidence type="ECO:0000259" key="7">
    <source>
        <dbReference type="Pfam" id="PF16198"/>
    </source>
</evidence>
<dbReference type="InterPro" id="IPR002501">
    <property type="entry name" value="PsdUridine_synth_N"/>
</dbReference>
<proteinExistence type="inferred from homology"/>
<evidence type="ECO:0000256" key="2">
    <source>
        <dbReference type="ARBA" id="ARBA00005642"/>
    </source>
</evidence>
<keyword evidence="3 5" id="KW-0819">tRNA processing</keyword>
<dbReference type="CDD" id="cd02573">
    <property type="entry name" value="PseudoU_synth_EcTruB"/>
    <property type="match status" value="1"/>
</dbReference>
<evidence type="ECO:0000256" key="1">
    <source>
        <dbReference type="ARBA" id="ARBA00000385"/>
    </source>
</evidence>
<dbReference type="GO" id="GO:0160148">
    <property type="term" value="F:tRNA pseudouridine(55) synthase activity"/>
    <property type="evidence" value="ECO:0007669"/>
    <property type="project" value="UniProtKB-EC"/>
</dbReference>
<dbReference type="PANTHER" id="PTHR13767">
    <property type="entry name" value="TRNA-PSEUDOURIDINE SYNTHASE"/>
    <property type="match status" value="1"/>
</dbReference>
<feature type="domain" description="Pseudouridine synthase II N-terminal" evidence="6">
    <location>
        <begin position="32"/>
        <end position="180"/>
    </location>
</feature>
<feature type="active site" description="Nucleophile" evidence="5">
    <location>
        <position position="47"/>
    </location>
</feature>
<dbReference type="EC" id="5.4.99.25" evidence="5"/>
<dbReference type="InterPro" id="IPR020103">
    <property type="entry name" value="PsdUridine_synth_cat_dom_sf"/>
</dbReference>
<evidence type="ECO:0000256" key="5">
    <source>
        <dbReference type="HAMAP-Rule" id="MF_01080"/>
    </source>
</evidence>
<dbReference type="Gene3D" id="3.30.2350.10">
    <property type="entry name" value="Pseudouridine synthase"/>
    <property type="match status" value="1"/>
</dbReference>
<dbReference type="HAMAP" id="MF_01080">
    <property type="entry name" value="TruB_bact"/>
    <property type="match status" value="1"/>
</dbReference>
<dbReference type="NCBIfam" id="TIGR00431">
    <property type="entry name" value="TruB"/>
    <property type="match status" value="1"/>
</dbReference>
<comment type="function">
    <text evidence="5">Responsible for synthesis of pseudouridine from uracil-55 in the psi GC loop of transfer RNAs.</text>
</comment>
<dbReference type="Proteomes" id="UP000217076">
    <property type="component" value="Unassembled WGS sequence"/>
</dbReference>
<comment type="similarity">
    <text evidence="2 5">Belongs to the pseudouridine synthase TruB family. Type 1 subfamily.</text>
</comment>
<accession>A0A1G8BZ07</accession>
<dbReference type="GO" id="GO:0031119">
    <property type="term" value="P:tRNA pseudouridine synthesis"/>
    <property type="evidence" value="ECO:0007669"/>
    <property type="project" value="UniProtKB-UniRule"/>
</dbReference>
<evidence type="ECO:0000256" key="4">
    <source>
        <dbReference type="ARBA" id="ARBA00023235"/>
    </source>
</evidence>
<evidence type="ECO:0000259" key="6">
    <source>
        <dbReference type="Pfam" id="PF01509"/>
    </source>
</evidence>
<reference evidence="9" key="1">
    <citation type="submission" date="2016-10" db="EMBL/GenBank/DDBJ databases">
        <authorList>
            <person name="Varghese N."/>
            <person name="Submissions S."/>
        </authorList>
    </citation>
    <scope>NUCLEOTIDE SEQUENCE [LARGE SCALE GENOMIC DNA]</scope>
    <source>
        <strain evidence="9">930I</strain>
    </source>
</reference>
<dbReference type="GO" id="GO:0003723">
    <property type="term" value="F:RNA binding"/>
    <property type="evidence" value="ECO:0007669"/>
    <property type="project" value="InterPro"/>
</dbReference>
<dbReference type="AlphaFoldDB" id="A0A1G8BZ07"/>
<keyword evidence="9" id="KW-1185">Reference proteome</keyword>
<keyword evidence="4 5" id="KW-0413">Isomerase</keyword>
<evidence type="ECO:0000313" key="9">
    <source>
        <dbReference type="Proteomes" id="UP000217076"/>
    </source>
</evidence>
<dbReference type="OrthoDB" id="9802309at2"/>
<organism evidence="8 9">
    <name type="scientific">Roseospirillum parvum</name>
    <dbReference type="NCBI Taxonomy" id="83401"/>
    <lineage>
        <taxon>Bacteria</taxon>
        <taxon>Pseudomonadati</taxon>
        <taxon>Pseudomonadota</taxon>
        <taxon>Alphaproteobacteria</taxon>
        <taxon>Rhodospirillales</taxon>
        <taxon>Rhodospirillaceae</taxon>
        <taxon>Roseospirillum</taxon>
    </lineage>
</organism>
<dbReference type="STRING" id="83401.SAMN05421742_106159"/>
<protein>
    <recommendedName>
        <fullName evidence="5">tRNA pseudouridine synthase B</fullName>
        <ecNumber evidence="5">5.4.99.25</ecNumber>
    </recommendedName>
    <alternativeName>
        <fullName evidence="5">tRNA pseudouridine(55) synthase</fullName>
        <shortName evidence="5">Psi55 synthase</shortName>
    </alternativeName>
    <alternativeName>
        <fullName evidence="5">tRNA pseudouridylate synthase</fullName>
    </alternativeName>
    <alternativeName>
        <fullName evidence="5">tRNA-uridine isomerase</fullName>
    </alternativeName>
</protein>
<dbReference type="Pfam" id="PF16198">
    <property type="entry name" value="TruB_C_2"/>
    <property type="match status" value="1"/>
</dbReference>
<feature type="domain" description="tRNA pseudouridylate synthase B C-terminal" evidence="7">
    <location>
        <begin position="181"/>
        <end position="239"/>
    </location>
</feature>